<dbReference type="GO" id="GO:0042953">
    <property type="term" value="P:lipoprotein transport"/>
    <property type="evidence" value="ECO:0007669"/>
    <property type="project" value="InterPro"/>
</dbReference>
<evidence type="ECO:0000256" key="8">
    <source>
        <dbReference type="SAM" id="Phobius"/>
    </source>
</evidence>
<evidence type="ECO:0000259" key="10">
    <source>
        <dbReference type="Pfam" id="PF12704"/>
    </source>
</evidence>
<dbReference type="FunCoup" id="A0A395JMF7">
    <property type="interactions" value="248"/>
</dbReference>
<evidence type="ECO:0000256" key="1">
    <source>
        <dbReference type="ARBA" id="ARBA00004651"/>
    </source>
</evidence>
<keyword evidence="4" id="KW-1003">Cell membrane</keyword>
<evidence type="ECO:0000256" key="6">
    <source>
        <dbReference type="ARBA" id="ARBA00022989"/>
    </source>
</evidence>
<evidence type="ECO:0000256" key="4">
    <source>
        <dbReference type="ARBA" id="ARBA00022475"/>
    </source>
</evidence>
<feature type="domain" description="ABC3 transporter permease C-terminal" evidence="9">
    <location>
        <begin position="277"/>
        <end position="410"/>
    </location>
</feature>
<dbReference type="NCBIfam" id="TIGR02212">
    <property type="entry name" value="lolCE"/>
    <property type="match status" value="1"/>
</dbReference>
<comment type="similarity">
    <text evidence="2">Belongs to the ABC-4 integral membrane protein family. LolC/E subfamily.</text>
</comment>
<feature type="transmembrane region" description="Helical" evidence="8">
    <location>
        <begin position="318"/>
        <end position="339"/>
    </location>
</feature>
<name>A0A395JMF7_9GAMM</name>
<evidence type="ECO:0000256" key="3">
    <source>
        <dbReference type="ARBA" id="ARBA00022448"/>
    </source>
</evidence>
<feature type="transmembrane region" description="Helical" evidence="8">
    <location>
        <begin position="23"/>
        <end position="49"/>
    </location>
</feature>
<proteinExistence type="inferred from homology"/>
<keyword evidence="3" id="KW-0813">Transport</keyword>
<evidence type="ECO:0000259" key="9">
    <source>
        <dbReference type="Pfam" id="PF02687"/>
    </source>
</evidence>
<accession>A0A395JMF7</accession>
<feature type="transmembrane region" description="Helical" evidence="8">
    <location>
        <begin position="383"/>
        <end position="403"/>
    </location>
</feature>
<keyword evidence="5 8" id="KW-0812">Transmembrane</keyword>
<dbReference type="GO" id="GO:0098797">
    <property type="term" value="C:plasma membrane protein complex"/>
    <property type="evidence" value="ECO:0007669"/>
    <property type="project" value="TreeGrafter"/>
</dbReference>
<evidence type="ECO:0000256" key="5">
    <source>
        <dbReference type="ARBA" id="ARBA00022692"/>
    </source>
</evidence>
<dbReference type="RefSeq" id="WP_113953655.1">
    <property type="nucleotide sequence ID" value="NZ_QNRT01000002.1"/>
</dbReference>
<keyword evidence="12" id="KW-1185">Reference proteome</keyword>
<protein>
    <submittedName>
        <fullName evidence="11">Lipoprotein-releasing system permease protein</fullName>
    </submittedName>
</protein>
<dbReference type="InParanoid" id="A0A395JMF7"/>
<sequence>MAKTNIPLMIGARYSRAKRRNGFISFISVISILGVALGVWVLISVMSIMNGFGKELRGRVLDVAPHVTVTGQGGWLSDWQGLTPALDKVQGVKGYAPYIYAQGLVTLNGSVTGALVKGVVPEEESKVSAIAEHMQEGSFAALKSGKYGVVLGEGLAYKIGASVGDKVTFISPQGQSTPAGLMPRQRRFDVVGVFGDFGPDEFDSALAYIHMNDAARLYKANKQVSGIRLTLDDPYLAREASVLLATELNYKYHVDNWTTQHESFFRALNVERRMVFITLFMIIIIAAFNIVSTLIMVVTEKRADIAILRTLGLSPSRVMGIFFVQGVTTGVVGTLIGAAAGIATSLNLAEIIVFIESLIGYELLPSSVYMVTDFPAELRFADVSLTVIGSIIISMVATLPPAWKASRTQPAEALRYE</sequence>
<keyword evidence="11" id="KW-0449">Lipoprotein</keyword>
<dbReference type="Pfam" id="PF02687">
    <property type="entry name" value="FtsX"/>
    <property type="match status" value="1"/>
</dbReference>
<dbReference type="PANTHER" id="PTHR30489:SF0">
    <property type="entry name" value="LIPOPROTEIN-RELEASING SYSTEM TRANSMEMBRANE PROTEIN LOLE"/>
    <property type="match status" value="1"/>
</dbReference>
<gene>
    <name evidence="11" type="ORF">DFR28_102254</name>
</gene>
<keyword evidence="7 8" id="KW-0472">Membrane</keyword>
<evidence type="ECO:0000256" key="2">
    <source>
        <dbReference type="ARBA" id="ARBA00005236"/>
    </source>
</evidence>
<dbReference type="GO" id="GO:0044874">
    <property type="term" value="P:lipoprotein localization to outer membrane"/>
    <property type="evidence" value="ECO:0007669"/>
    <property type="project" value="TreeGrafter"/>
</dbReference>
<comment type="caution">
    <text evidence="11">The sequence shown here is derived from an EMBL/GenBank/DDBJ whole genome shotgun (WGS) entry which is preliminary data.</text>
</comment>
<dbReference type="InterPro" id="IPR003838">
    <property type="entry name" value="ABC3_permease_C"/>
</dbReference>
<comment type="subcellular location">
    <subcellularLocation>
        <location evidence="1">Cell membrane</location>
        <topology evidence="1">Multi-pass membrane protein</topology>
    </subcellularLocation>
</comment>
<dbReference type="InterPro" id="IPR011925">
    <property type="entry name" value="LolCE_TM"/>
</dbReference>
<dbReference type="AlphaFoldDB" id="A0A395JMF7"/>
<evidence type="ECO:0000313" key="11">
    <source>
        <dbReference type="EMBL" id="RBP50838.1"/>
    </source>
</evidence>
<dbReference type="Pfam" id="PF12704">
    <property type="entry name" value="MacB_PCD"/>
    <property type="match status" value="1"/>
</dbReference>
<dbReference type="EMBL" id="QNRT01000002">
    <property type="protein sequence ID" value="RBP50838.1"/>
    <property type="molecule type" value="Genomic_DNA"/>
</dbReference>
<organism evidence="11 12">
    <name type="scientific">Arenicella xantha</name>
    <dbReference type="NCBI Taxonomy" id="644221"/>
    <lineage>
        <taxon>Bacteria</taxon>
        <taxon>Pseudomonadati</taxon>
        <taxon>Pseudomonadota</taxon>
        <taxon>Gammaproteobacteria</taxon>
        <taxon>Arenicellales</taxon>
        <taxon>Arenicellaceae</taxon>
        <taxon>Arenicella</taxon>
    </lineage>
</organism>
<feature type="domain" description="MacB-like periplasmic core" evidence="10">
    <location>
        <begin position="28"/>
        <end position="235"/>
    </location>
</feature>
<reference evidence="11 12" key="1">
    <citation type="submission" date="2018-06" db="EMBL/GenBank/DDBJ databases">
        <title>Genomic Encyclopedia of Type Strains, Phase IV (KMG-IV): sequencing the most valuable type-strain genomes for metagenomic binning, comparative biology and taxonomic classification.</title>
        <authorList>
            <person name="Goeker M."/>
        </authorList>
    </citation>
    <scope>NUCLEOTIDE SEQUENCE [LARGE SCALE GENOMIC DNA]</scope>
    <source>
        <strain evidence="11 12">DSM 24032</strain>
    </source>
</reference>
<feature type="transmembrane region" description="Helical" evidence="8">
    <location>
        <begin position="274"/>
        <end position="298"/>
    </location>
</feature>
<dbReference type="InterPro" id="IPR025857">
    <property type="entry name" value="MacB_PCD"/>
</dbReference>
<evidence type="ECO:0000256" key="7">
    <source>
        <dbReference type="ARBA" id="ARBA00023136"/>
    </source>
</evidence>
<evidence type="ECO:0000313" key="12">
    <source>
        <dbReference type="Proteomes" id="UP000253083"/>
    </source>
</evidence>
<keyword evidence="6 8" id="KW-1133">Transmembrane helix</keyword>
<dbReference type="Proteomes" id="UP000253083">
    <property type="component" value="Unassembled WGS sequence"/>
</dbReference>
<dbReference type="PANTHER" id="PTHR30489">
    <property type="entry name" value="LIPOPROTEIN-RELEASING SYSTEM TRANSMEMBRANE PROTEIN LOLE"/>
    <property type="match status" value="1"/>
</dbReference>
<dbReference type="InterPro" id="IPR051447">
    <property type="entry name" value="Lipoprotein-release_system"/>
</dbReference>
<dbReference type="OrthoDB" id="9808461at2"/>